<keyword evidence="2" id="KW-1133">Transmembrane helix</keyword>
<evidence type="ECO:0000313" key="4">
    <source>
        <dbReference type="EMBL" id="KRM02791.1"/>
    </source>
</evidence>
<evidence type="ECO:0000256" key="1">
    <source>
        <dbReference type="ARBA" id="ARBA00006464"/>
    </source>
</evidence>
<evidence type="ECO:0000256" key="2">
    <source>
        <dbReference type="SAM" id="Phobius"/>
    </source>
</evidence>
<keyword evidence="4" id="KW-0808">Transferase</keyword>
<proteinExistence type="inferred from homology"/>
<organism evidence="4 5">
    <name type="scientific">Limosilactobacillus gastricus DSM 16045</name>
    <dbReference type="NCBI Taxonomy" id="1423749"/>
    <lineage>
        <taxon>Bacteria</taxon>
        <taxon>Bacillati</taxon>
        <taxon>Bacillota</taxon>
        <taxon>Bacilli</taxon>
        <taxon>Lactobacillales</taxon>
        <taxon>Lactobacillaceae</taxon>
        <taxon>Limosilactobacillus</taxon>
    </lineage>
</organism>
<keyword evidence="2" id="KW-0472">Membrane</keyword>
<dbReference type="RefSeq" id="WP_056936957.1">
    <property type="nucleotide sequence ID" value="NZ_AZFN01000006.1"/>
</dbReference>
<dbReference type="Proteomes" id="UP000051739">
    <property type="component" value="Unassembled WGS sequence"/>
</dbReference>
<dbReference type="Pfam" id="PF02397">
    <property type="entry name" value="Bac_transf"/>
    <property type="match status" value="1"/>
</dbReference>
<dbReference type="PATRIC" id="fig|1423749.3.peg.1538"/>
<gene>
    <name evidence="4" type="ORF">FC60_GL001485</name>
</gene>
<comment type="similarity">
    <text evidence="1">Belongs to the bacterial sugar transferase family.</text>
</comment>
<evidence type="ECO:0000259" key="3">
    <source>
        <dbReference type="Pfam" id="PF02397"/>
    </source>
</evidence>
<reference evidence="4 5" key="1">
    <citation type="journal article" date="2015" name="Genome Announc.">
        <title>Expanding the biotechnology potential of lactobacilli through comparative genomics of 213 strains and associated genera.</title>
        <authorList>
            <person name="Sun Z."/>
            <person name="Harris H.M."/>
            <person name="McCann A."/>
            <person name="Guo C."/>
            <person name="Argimon S."/>
            <person name="Zhang W."/>
            <person name="Yang X."/>
            <person name="Jeffery I.B."/>
            <person name="Cooney J.C."/>
            <person name="Kagawa T.F."/>
            <person name="Liu W."/>
            <person name="Song Y."/>
            <person name="Salvetti E."/>
            <person name="Wrobel A."/>
            <person name="Rasinkangas P."/>
            <person name="Parkhill J."/>
            <person name="Rea M.C."/>
            <person name="O'Sullivan O."/>
            <person name="Ritari J."/>
            <person name="Douillard F.P."/>
            <person name="Paul Ross R."/>
            <person name="Yang R."/>
            <person name="Briner A.E."/>
            <person name="Felis G.E."/>
            <person name="de Vos W.M."/>
            <person name="Barrangou R."/>
            <person name="Klaenhammer T.R."/>
            <person name="Caufield P.W."/>
            <person name="Cui Y."/>
            <person name="Zhang H."/>
            <person name="O'Toole P.W."/>
        </authorList>
    </citation>
    <scope>NUCLEOTIDE SEQUENCE [LARGE SCALE GENOMIC DNA]</scope>
    <source>
        <strain evidence="4 5">DSM 16045</strain>
    </source>
</reference>
<comment type="caution">
    <text evidence="4">The sequence shown here is derived from an EMBL/GenBank/DDBJ whole genome shotgun (WGS) entry which is preliminary data.</text>
</comment>
<feature type="transmembrane region" description="Helical" evidence="2">
    <location>
        <begin position="28"/>
        <end position="52"/>
    </location>
</feature>
<dbReference type="EMBL" id="AZFN01000006">
    <property type="protein sequence ID" value="KRM02791.1"/>
    <property type="molecule type" value="Genomic_DNA"/>
</dbReference>
<dbReference type="PANTHER" id="PTHR30576">
    <property type="entry name" value="COLANIC BIOSYNTHESIS UDP-GLUCOSE LIPID CARRIER TRANSFERASE"/>
    <property type="match status" value="1"/>
</dbReference>
<feature type="domain" description="Bacterial sugar transferase" evidence="3">
    <location>
        <begin position="26"/>
        <end position="214"/>
    </location>
</feature>
<protein>
    <submittedName>
        <fullName evidence="4">Phospho-glucosyltransferase EpsE</fullName>
    </submittedName>
</protein>
<dbReference type="PANTHER" id="PTHR30576:SF0">
    <property type="entry name" value="UNDECAPRENYL-PHOSPHATE N-ACETYLGALACTOSAMINYL 1-PHOSPHATE TRANSFERASE-RELATED"/>
    <property type="match status" value="1"/>
</dbReference>
<dbReference type="AlphaFoldDB" id="A0A0R1VB57"/>
<keyword evidence="2" id="KW-0812">Transmembrane</keyword>
<evidence type="ECO:0000313" key="5">
    <source>
        <dbReference type="Proteomes" id="UP000051739"/>
    </source>
</evidence>
<sequence length="219" mass="25486">MEVRNIEIPIVDKSQVESRYAYRFFKRFFDIVFSLIGLICLSWLFLIIIIWIKIDDRGPVFFSQTRVGKDGKEFKMYKFRSMVTNAEELKHEVMEQNEVDGAMFKMKDAPRITKAGKFIRKTSLDELPQLWNVLIGDMSLVGPRPPLPAEVAHYSEHDMQRLMVKPGCTGLWQVTARNTVGFKDMVGIDLTYIQRANLMYVFWLILCTVKVIFKPNGAY</sequence>
<dbReference type="InterPro" id="IPR003362">
    <property type="entry name" value="Bact_transf"/>
</dbReference>
<feature type="transmembrane region" description="Helical" evidence="2">
    <location>
        <begin position="192"/>
        <end position="213"/>
    </location>
</feature>
<keyword evidence="5" id="KW-1185">Reference proteome</keyword>
<name>A0A0R1VB57_9LACO</name>
<dbReference type="GO" id="GO:0016780">
    <property type="term" value="F:phosphotransferase activity, for other substituted phosphate groups"/>
    <property type="evidence" value="ECO:0007669"/>
    <property type="project" value="TreeGrafter"/>
</dbReference>
<accession>A0A0R1VB57</accession>